<dbReference type="Pfam" id="PF17966">
    <property type="entry name" value="Muc_B2"/>
    <property type="match status" value="1"/>
</dbReference>
<dbReference type="RefSeq" id="WP_137640597.1">
    <property type="nucleotide sequence ID" value="NZ_BJDK01000023.1"/>
</dbReference>
<dbReference type="Proteomes" id="UP001596253">
    <property type="component" value="Unassembled WGS sequence"/>
</dbReference>
<dbReference type="InterPro" id="IPR019931">
    <property type="entry name" value="LPXTG_anchor"/>
</dbReference>
<feature type="region of interest" description="Disordered" evidence="6">
    <location>
        <begin position="956"/>
        <end position="979"/>
    </location>
</feature>
<dbReference type="Gene3D" id="3.10.20.320">
    <property type="entry name" value="Putative peptidoglycan bound protein (lpxtg motif)"/>
    <property type="match status" value="2"/>
</dbReference>
<dbReference type="Gene3D" id="2.60.40.4300">
    <property type="match status" value="1"/>
</dbReference>
<evidence type="ECO:0000256" key="6">
    <source>
        <dbReference type="SAM" id="MobiDB-lite"/>
    </source>
</evidence>
<feature type="signal peptide" evidence="7">
    <location>
        <begin position="1"/>
        <end position="42"/>
    </location>
</feature>
<gene>
    <name evidence="9" type="ORF">ACFP3T_11555</name>
</gene>
<evidence type="ECO:0000256" key="1">
    <source>
        <dbReference type="ARBA" id="ARBA00022512"/>
    </source>
</evidence>
<evidence type="ECO:0000256" key="2">
    <source>
        <dbReference type="ARBA" id="ARBA00022525"/>
    </source>
</evidence>
<dbReference type="InterPro" id="IPR041558">
    <property type="entry name" value="MucBP_2"/>
</dbReference>
<evidence type="ECO:0000313" key="9">
    <source>
        <dbReference type="EMBL" id="MFC6165309.1"/>
    </source>
</evidence>
<dbReference type="InterPro" id="IPR009459">
    <property type="entry name" value="MucBP_dom"/>
</dbReference>
<feature type="compositionally biased region" description="Polar residues" evidence="6">
    <location>
        <begin position="959"/>
        <end position="979"/>
    </location>
</feature>
<feature type="compositionally biased region" description="Low complexity" evidence="6">
    <location>
        <begin position="95"/>
        <end position="131"/>
    </location>
</feature>
<dbReference type="EMBL" id="JBHSSD010000047">
    <property type="protein sequence ID" value="MFC6165309.1"/>
    <property type="molecule type" value="Genomic_DNA"/>
</dbReference>
<keyword evidence="4" id="KW-0677">Repeat</keyword>
<evidence type="ECO:0000259" key="8">
    <source>
        <dbReference type="PROSITE" id="PS50847"/>
    </source>
</evidence>
<feature type="domain" description="Gram-positive cocci surface proteins LPxTG" evidence="8">
    <location>
        <begin position="973"/>
        <end position="1007"/>
    </location>
</feature>
<evidence type="ECO:0000256" key="5">
    <source>
        <dbReference type="ARBA" id="ARBA00023088"/>
    </source>
</evidence>
<dbReference type="PROSITE" id="PS50847">
    <property type="entry name" value="GRAM_POS_ANCHORING"/>
    <property type="match status" value="1"/>
</dbReference>
<dbReference type="Pfam" id="PF06458">
    <property type="entry name" value="MucBP"/>
    <property type="match status" value="2"/>
</dbReference>
<feature type="region of interest" description="Disordered" evidence="6">
    <location>
        <begin position="41"/>
        <end position="181"/>
    </location>
</feature>
<keyword evidence="3 7" id="KW-0732">Signal</keyword>
<feature type="compositionally biased region" description="Polar residues" evidence="6">
    <location>
        <begin position="135"/>
        <end position="157"/>
    </location>
</feature>
<reference evidence="10" key="1">
    <citation type="journal article" date="2019" name="Int. J. Syst. Evol. Microbiol.">
        <title>The Global Catalogue of Microorganisms (GCM) 10K type strain sequencing project: providing services to taxonomists for standard genome sequencing and annotation.</title>
        <authorList>
            <consortium name="The Broad Institute Genomics Platform"/>
            <consortium name="The Broad Institute Genome Sequencing Center for Infectious Disease"/>
            <person name="Wu L."/>
            <person name="Ma J."/>
        </authorList>
    </citation>
    <scope>NUCLEOTIDE SEQUENCE [LARGE SCALE GENOMIC DNA]</scope>
    <source>
        <strain evidence="10">CCM 8932</strain>
    </source>
</reference>
<dbReference type="Pfam" id="PF19258">
    <property type="entry name" value="KxYKxGKxW_sig"/>
    <property type="match status" value="1"/>
</dbReference>
<sequence length="1007" mass="104204">MANQELTKTRVKMYKHKKLWMVMGVTSTMLALGTIAATPAQAATDDVGQNSVTTSTSAGTSAGSAALSNAEVTPASAEPGTSATSGDGSTNSGQSATSGEPASATSEAGSEGSQVGSSVGSNAASVASDGVKATPSASDAKSVASQATTSTAPTNVSPAPANQVKSSRMAAPAVTTKAADTTTPDDTVVTIADANLSNAIKKALFVNTSKTLTVGDIRHYDSSQHGRLTVNTDATPVTTLAGIESLNYLTSGPISLTIRIATSATVSMDLSPLAALNLYQLTIESTYLGYVNLKPLTAIDTDNLWYVDINPNESPYQGHQYGMTNAQLKELSGWLTAMGNNKLSGNYIGLNGNCLTDFSSLAGINKSGVFIAAGGQVVMKTNETPVNVVTGQSAVFTGMTITGVQGETINDAFGYTFNTADGTEQRLTNLGNNQYQIDDIQPISGFDGYIVYGNLGIPHSDKWEPGRYVDVTYSNGVSFRTDMRIFQPANFQSVSTVTVKYVDTKGQSITGLPDQVVSGTKIGDSFDLSQYMHVANYVALATNGPIQGTFSQNPQILYIMMIPNTPAGQVNVAYVDNDGNVLATDTATYPNGQIVDLTYQTTQKAFDGYTFKGMAEGSLTANGRLTVAGGTVTYVYTKNVVLTGDATVTYVDDTTGQTLATDVLTGDQGTTADYTTANKVASYLKAGYDLVNDGVPTDGIIYGEEPVTYSVHLAHHVTAITDKDALQKTITQTIHYVYSDGTTAAAEKVATIQFTRTGTTDAVTGVSTYTAWVTEQPTGFVAQASPVITDYTADQLVVAAVPVTAASADTVTTVIYTANPVKPTDPDTGNNGGGTTTPTAPDTDNDGGGTTTTTSPDTDNNGGSTTTPTTPDTDDNGVGDTINVVAPEVTAPADVDSGQADHIQVAPVKKGTSSAKPTETKLAPADDTVKVVPQALGTTNAAVKPQVVKTATNVKATTDSKPTTSASMARTGLPQTGDAQRPTTAWLGLGLLLSTLLTAVGFKSRQH</sequence>
<feature type="compositionally biased region" description="Low complexity" evidence="6">
    <location>
        <begin position="170"/>
        <end position="181"/>
    </location>
</feature>
<evidence type="ECO:0000256" key="4">
    <source>
        <dbReference type="ARBA" id="ARBA00022737"/>
    </source>
</evidence>
<dbReference type="Pfam" id="PF17965">
    <property type="entry name" value="MucBP_2"/>
    <property type="match status" value="1"/>
</dbReference>
<dbReference type="InterPro" id="IPR041495">
    <property type="entry name" value="Mub_B2"/>
</dbReference>
<accession>A0ABW1R816</accession>
<proteinExistence type="predicted"/>
<feature type="compositionally biased region" description="Low complexity" evidence="6">
    <location>
        <begin position="851"/>
        <end position="871"/>
    </location>
</feature>
<dbReference type="InterPro" id="IPR022263">
    <property type="entry name" value="KxYKxGKxW"/>
</dbReference>
<keyword evidence="2" id="KW-0964">Secreted</keyword>
<evidence type="ECO:0000313" key="10">
    <source>
        <dbReference type="Proteomes" id="UP001596253"/>
    </source>
</evidence>
<evidence type="ECO:0000256" key="7">
    <source>
        <dbReference type="SAM" id="SignalP"/>
    </source>
</evidence>
<dbReference type="NCBIfam" id="TIGR01167">
    <property type="entry name" value="LPXTG_anchor"/>
    <property type="match status" value="1"/>
</dbReference>
<feature type="compositionally biased region" description="Polar residues" evidence="6">
    <location>
        <begin position="79"/>
        <end position="94"/>
    </location>
</feature>
<keyword evidence="5" id="KW-0572">Peptidoglycan-anchor</keyword>
<feature type="region of interest" description="Disordered" evidence="6">
    <location>
        <begin position="819"/>
        <end position="881"/>
    </location>
</feature>
<feature type="chain" id="PRO_5045889436" evidence="7">
    <location>
        <begin position="43"/>
        <end position="1007"/>
    </location>
</feature>
<protein>
    <submittedName>
        <fullName evidence="9">MucBP domain-containing protein</fullName>
    </submittedName>
</protein>
<organism evidence="9 10">
    <name type="scientific">Lactiplantibacillus dongliensis</name>
    <dbReference type="NCBI Taxonomy" id="2559919"/>
    <lineage>
        <taxon>Bacteria</taxon>
        <taxon>Bacillati</taxon>
        <taxon>Bacillota</taxon>
        <taxon>Bacilli</taxon>
        <taxon>Lactobacillales</taxon>
        <taxon>Lactobacillaceae</taxon>
        <taxon>Lactiplantibacillus</taxon>
    </lineage>
</organism>
<dbReference type="Gene3D" id="3.10.20.470">
    <property type="match status" value="1"/>
</dbReference>
<keyword evidence="10" id="KW-1185">Reference proteome</keyword>
<feature type="compositionally biased region" description="Low complexity" evidence="6">
    <location>
        <begin position="53"/>
        <end position="66"/>
    </location>
</feature>
<evidence type="ECO:0000256" key="3">
    <source>
        <dbReference type="ARBA" id="ARBA00022729"/>
    </source>
</evidence>
<comment type="caution">
    <text evidence="9">The sequence shown here is derived from an EMBL/GenBank/DDBJ whole genome shotgun (WGS) entry which is preliminary data.</text>
</comment>
<name>A0ABW1R816_9LACO</name>
<keyword evidence="1" id="KW-0134">Cell wall</keyword>